<keyword evidence="3 5" id="KW-0378">Hydrolase</keyword>
<dbReference type="InterPro" id="IPR015915">
    <property type="entry name" value="Kelch-typ_b-propeller"/>
</dbReference>
<dbReference type="PROSITE" id="PS00138">
    <property type="entry name" value="SUBTILASE_SER"/>
    <property type="match status" value="1"/>
</dbReference>
<comment type="caution">
    <text evidence="9">The sequence shown here is derived from an EMBL/GenBank/DDBJ whole genome shotgun (WGS) entry which is preliminary data.</text>
</comment>
<evidence type="ECO:0000256" key="6">
    <source>
        <dbReference type="SAM" id="SignalP"/>
    </source>
</evidence>
<dbReference type="Pfam" id="PF00082">
    <property type="entry name" value="Peptidase_S8"/>
    <property type="match status" value="1"/>
</dbReference>
<dbReference type="SUPFAM" id="SSF49464">
    <property type="entry name" value="Carboxypeptidase regulatory domain-like"/>
    <property type="match status" value="3"/>
</dbReference>
<dbReference type="SUPFAM" id="SSF52743">
    <property type="entry name" value="Subtilisin-like"/>
    <property type="match status" value="1"/>
</dbReference>
<dbReference type="SUPFAM" id="SSF49899">
    <property type="entry name" value="Concanavalin A-like lectins/glucanases"/>
    <property type="match status" value="1"/>
</dbReference>
<dbReference type="Pfam" id="PF13620">
    <property type="entry name" value="CarboxypepD_reg"/>
    <property type="match status" value="2"/>
</dbReference>
<dbReference type="InterPro" id="IPR006652">
    <property type="entry name" value="Kelch_1"/>
</dbReference>
<sequence length="1471" mass="152877">MTVGTLRRLLGVTLAAGLLASTGGQATAATPAALPAALPAAPPPASPAQAKIDRDLSGALDTGRQDFLVSFTARADLTEASRTAGWTERGAAVLAALDRTARDSQRAVRQQLDAAGVRYHAFSAANTIYVFDGDETLAGTLAARTEVATLYPARTYALPEPEPAATAAARAAVEWGVADIRADDVWRDFQADGTGIVVANIDSGVQFDHPALVDRYRGNRGDGTFDHAYNWYDPASVCQTSTPAPCDNSGHGTHTMGTMTGGGPAGGIGVAPGATWIAAKGCEGDSCSSFALLASGEWVLAPTDADGRNPRPGLRPHIVNNSWGASNGSIADPWYDDVIDAWLAAGMFPSFSNGNSGPSCDTAGTPGDAVATYAAGMYDVNGVIDDGSSRGPGANGEVKPNISAPGVNIRSTYPGDRYAAMSGTSMAAPHVSGAVALLWSAAPSVIGDITETRRLLDTTAVDVDDTTCGGTAQRNNVYGEGRLDAYRAVESAPRDVAAGRLTGTVTDAATGDPVDGARVTVTGPVERTIDTGADGAYSMVLPTGAYTVAAQRFGYRTGNAEVTVTAEGTVAADLALTALPTVAVSGTVREGSDHGWPLYATIQAQDVPGGLTHTDPATGRYTLRLPVGAEYTVTVAGVHPGYTARTERVTVGERDLTRDVALPADPYACTAPGYRATDPDIVHTQTFDEPAAPAGWTVVDNLGEGQTWRFDDHRNFGNRTGGDGLYAWVYSSGFGQGASQDTALVSPVVDLSGTTTPAVWFATDHNTSGRSTASVDVSADGGATWTTAWRNGADARKQTVMVPIPQVAGESNVRIRFHYTASFDVWWQVDDVRIGDRGCAVEDGGLVVGHVRDRNTGAPLNGATVTYAGGTVTTAPTPDDPDLDDGFYWLFDRAGERELTATRERYQRQTRRVEVAADAVTPVELSPAAGRVTVLGGAVDTRTALGGRTTGTVTLRNDGTAPVRLDLTERHGDVQVATADGNRTSAALTATTAGAPVQRVPGRFSPDDVPVAAATVAAGTSPSTPWTSIADYPIAIMDNALGYHDGEVYSSGGRSWTGVVRDTFVYDPEDGDWTRLADAPRPRQRPAAGFIGDRFYVAGGWVDGALRSDMDVYDPHTDTWSPGPPVPVARSASGTAVFGGALYVVGGCGSSCGTDEVHRFDPAAGTWTRLADYPEDTSWLACGGIGTALYCAGGTAEEQDPSRATYRYDVAGDRWTRVADLPLDLWGMSYAVADGRLLVSGGVTERGRVVTNEGFAYDPLTDSWSALPNATTALYRGGSGCGFHRVGGLNLGGAASALAEVLPGFTQCDDRDPVSWLSARPGAATLQPGESVTVTASLSAAVTQPGRYVAALLVRNDTPYDTDTVPVSMTVDPPSSWGTLTGTVTGTACDATSAPLPGAVVRITAGGTGETLRTDAHGRYHRWLERANGVQLVVAKDGHLATAATVRVRAGQTTVADFALTRAGCSPRRVS</sequence>
<dbReference type="InterPro" id="IPR023828">
    <property type="entry name" value="Peptidase_S8_Ser-AS"/>
</dbReference>
<evidence type="ECO:0000259" key="7">
    <source>
        <dbReference type="Pfam" id="PF00082"/>
    </source>
</evidence>
<dbReference type="InterPro" id="IPR008969">
    <property type="entry name" value="CarboxyPept-like_regulatory"/>
</dbReference>
<feature type="active site" description="Charge relay system" evidence="5">
    <location>
        <position position="202"/>
    </location>
</feature>
<evidence type="ECO:0000313" key="9">
    <source>
        <dbReference type="EMBL" id="OLF11990.1"/>
    </source>
</evidence>
<protein>
    <recommendedName>
        <fullName evidence="11">Subtilisin family serine protease</fullName>
    </recommendedName>
</protein>
<name>A0A7Z0WNX0_9PSEU</name>
<dbReference type="InterPro" id="IPR051048">
    <property type="entry name" value="Peptidase_S8/S53_subtilisin"/>
</dbReference>
<dbReference type="SMART" id="SM00612">
    <property type="entry name" value="Kelch"/>
    <property type="match status" value="5"/>
</dbReference>
<evidence type="ECO:0000256" key="4">
    <source>
        <dbReference type="ARBA" id="ARBA00022825"/>
    </source>
</evidence>
<keyword evidence="10" id="KW-1185">Reference proteome</keyword>
<dbReference type="Pfam" id="PF24681">
    <property type="entry name" value="Kelch_KLHDC2_KLHL20_DRC7"/>
    <property type="match status" value="1"/>
</dbReference>
<keyword evidence="4 5" id="KW-0720">Serine protease</keyword>
<feature type="active site" description="Charge relay system" evidence="5">
    <location>
        <position position="425"/>
    </location>
</feature>
<dbReference type="PANTHER" id="PTHR43399:SF4">
    <property type="entry name" value="CELL WALL-ASSOCIATED PROTEASE"/>
    <property type="match status" value="1"/>
</dbReference>
<organism evidence="9 10">
    <name type="scientific">Actinophytocola xinjiangensis</name>
    <dbReference type="NCBI Taxonomy" id="485602"/>
    <lineage>
        <taxon>Bacteria</taxon>
        <taxon>Bacillati</taxon>
        <taxon>Actinomycetota</taxon>
        <taxon>Actinomycetes</taxon>
        <taxon>Pseudonocardiales</taxon>
        <taxon>Pseudonocardiaceae</taxon>
    </lineage>
</organism>
<dbReference type="Pfam" id="PF01344">
    <property type="entry name" value="Kelch_1"/>
    <property type="match status" value="2"/>
</dbReference>
<dbReference type="Gene3D" id="3.40.50.200">
    <property type="entry name" value="Peptidase S8/S53 domain"/>
    <property type="match status" value="1"/>
</dbReference>
<dbReference type="GO" id="GO:0004252">
    <property type="term" value="F:serine-type endopeptidase activity"/>
    <property type="evidence" value="ECO:0007669"/>
    <property type="project" value="UniProtKB-UniRule"/>
</dbReference>
<evidence type="ECO:0000256" key="3">
    <source>
        <dbReference type="ARBA" id="ARBA00022801"/>
    </source>
</evidence>
<dbReference type="Proteomes" id="UP000185696">
    <property type="component" value="Unassembled WGS sequence"/>
</dbReference>
<evidence type="ECO:0000256" key="2">
    <source>
        <dbReference type="ARBA" id="ARBA00022670"/>
    </source>
</evidence>
<dbReference type="InterPro" id="IPR036852">
    <property type="entry name" value="Peptidase_S8/S53_dom_sf"/>
</dbReference>
<reference evidence="9 10" key="1">
    <citation type="submission" date="2016-12" db="EMBL/GenBank/DDBJ databases">
        <title>The draft genome sequence of Actinophytocola xinjiangensis.</title>
        <authorList>
            <person name="Wang W."/>
            <person name="Yuan L."/>
        </authorList>
    </citation>
    <scope>NUCLEOTIDE SEQUENCE [LARGE SCALE GENOMIC DNA]</scope>
    <source>
        <strain evidence="9 10">CGMCC 4.4663</strain>
    </source>
</reference>
<dbReference type="Gene3D" id="2.60.40.1120">
    <property type="entry name" value="Carboxypeptidase-like, regulatory domain"/>
    <property type="match status" value="4"/>
</dbReference>
<comment type="similarity">
    <text evidence="1 5">Belongs to the peptidase S8 family.</text>
</comment>
<feature type="domain" description="Cleaved adhesin" evidence="8">
    <location>
        <begin position="684"/>
        <end position="780"/>
    </location>
</feature>
<dbReference type="InterPro" id="IPR013320">
    <property type="entry name" value="ConA-like_dom_sf"/>
</dbReference>
<dbReference type="Gene3D" id="2.60.120.200">
    <property type="match status" value="1"/>
</dbReference>
<gene>
    <name evidence="9" type="ORF">BLA60_08115</name>
</gene>
<dbReference type="InterPro" id="IPR000209">
    <property type="entry name" value="Peptidase_S8/S53_dom"/>
</dbReference>
<dbReference type="InterPro" id="IPR015500">
    <property type="entry name" value="Peptidase_S8_subtilisin-rel"/>
</dbReference>
<dbReference type="EMBL" id="MSIF01000003">
    <property type="protein sequence ID" value="OLF11990.1"/>
    <property type="molecule type" value="Genomic_DNA"/>
</dbReference>
<keyword evidence="6" id="KW-0732">Signal</keyword>
<dbReference type="RefSeq" id="WP_075132178.1">
    <property type="nucleotide sequence ID" value="NZ_MSIF01000003.1"/>
</dbReference>
<evidence type="ECO:0008006" key="11">
    <source>
        <dbReference type="Google" id="ProtNLM"/>
    </source>
</evidence>
<accession>A0A7Z0WNX0</accession>
<proteinExistence type="inferred from homology"/>
<dbReference type="Gene3D" id="2.120.10.80">
    <property type="entry name" value="Kelch-type beta propeller"/>
    <property type="match status" value="1"/>
</dbReference>
<evidence type="ECO:0000313" key="10">
    <source>
        <dbReference type="Proteomes" id="UP000185696"/>
    </source>
</evidence>
<dbReference type="NCBIfam" id="NF038128">
    <property type="entry name" value="choice_anch_J"/>
    <property type="match status" value="1"/>
</dbReference>
<feature type="active site" description="Charge relay system" evidence="5">
    <location>
        <position position="251"/>
    </location>
</feature>
<dbReference type="OrthoDB" id="5240813at2"/>
<feature type="signal peptide" evidence="6">
    <location>
        <begin position="1"/>
        <end position="28"/>
    </location>
</feature>
<dbReference type="PRINTS" id="PR00723">
    <property type="entry name" value="SUBTILISIN"/>
</dbReference>
<feature type="chain" id="PRO_5030829992" description="Subtilisin family serine protease" evidence="6">
    <location>
        <begin position="29"/>
        <end position="1471"/>
    </location>
</feature>
<evidence type="ECO:0000256" key="5">
    <source>
        <dbReference type="PROSITE-ProRule" id="PRU01240"/>
    </source>
</evidence>
<dbReference type="InterPro" id="IPR011628">
    <property type="entry name" value="Cleaved_adhesin"/>
</dbReference>
<dbReference type="Pfam" id="PF07675">
    <property type="entry name" value="Cleaved_Adhesin"/>
    <property type="match status" value="1"/>
</dbReference>
<dbReference type="PROSITE" id="PS51892">
    <property type="entry name" value="SUBTILASE"/>
    <property type="match status" value="1"/>
</dbReference>
<keyword evidence="2 5" id="KW-0645">Protease</keyword>
<dbReference type="PANTHER" id="PTHR43399">
    <property type="entry name" value="SUBTILISIN-RELATED"/>
    <property type="match status" value="1"/>
</dbReference>
<dbReference type="SUPFAM" id="SSF117281">
    <property type="entry name" value="Kelch motif"/>
    <property type="match status" value="1"/>
</dbReference>
<dbReference type="GO" id="GO:0006508">
    <property type="term" value="P:proteolysis"/>
    <property type="evidence" value="ECO:0007669"/>
    <property type="project" value="UniProtKB-KW"/>
</dbReference>
<feature type="domain" description="Peptidase S8/S53" evidence="7">
    <location>
        <begin position="193"/>
        <end position="481"/>
    </location>
</feature>
<evidence type="ECO:0000259" key="8">
    <source>
        <dbReference type="Pfam" id="PF07675"/>
    </source>
</evidence>
<evidence type="ECO:0000256" key="1">
    <source>
        <dbReference type="ARBA" id="ARBA00011073"/>
    </source>
</evidence>